<evidence type="ECO:0000313" key="2">
    <source>
        <dbReference type="EMBL" id="KAF1971543.1"/>
    </source>
</evidence>
<keyword evidence="3" id="KW-1185">Reference proteome</keyword>
<keyword evidence="1" id="KW-0812">Transmembrane</keyword>
<sequence>MSSGEQFATISGGWGGFNHSLPIASLPPDELGNEVLSFLISNGAQFIYSLLYLLLIYNITLVSQEYDWGRLEHERSRLRCTTVTGESFDQDYPLQLPKKILFPIMTYSVLTHWMLGEALQTQETIWQDINKPINRHVEHSMYTITYAAYPLWIAAVLILAMTGGCWWAFGYRREGVIPQMFGSIRVLCAATTQLDDFPVEGVKWGDLGMGKQFRHAGLSSEEVQQIIPNELYAGIGEREEDQAKLLGKGRGGRC</sequence>
<feature type="transmembrane region" description="Helical" evidence="1">
    <location>
        <begin position="149"/>
        <end position="169"/>
    </location>
</feature>
<gene>
    <name evidence="2" type="ORF">BU23DRAFT_470422</name>
</gene>
<reference evidence="2" key="1">
    <citation type="journal article" date="2020" name="Stud. Mycol.">
        <title>101 Dothideomycetes genomes: a test case for predicting lifestyles and emergence of pathogens.</title>
        <authorList>
            <person name="Haridas S."/>
            <person name="Albert R."/>
            <person name="Binder M."/>
            <person name="Bloem J."/>
            <person name="Labutti K."/>
            <person name="Salamov A."/>
            <person name="Andreopoulos B."/>
            <person name="Baker S."/>
            <person name="Barry K."/>
            <person name="Bills G."/>
            <person name="Bluhm B."/>
            <person name="Cannon C."/>
            <person name="Castanera R."/>
            <person name="Culley D."/>
            <person name="Daum C."/>
            <person name="Ezra D."/>
            <person name="Gonzalez J."/>
            <person name="Henrissat B."/>
            <person name="Kuo A."/>
            <person name="Liang C."/>
            <person name="Lipzen A."/>
            <person name="Lutzoni F."/>
            <person name="Magnuson J."/>
            <person name="Mondo S."/>
            <person name="Nolan M."/>
            <person name="Ohm R."/>
            <person name="Pangilinan J."/>
            <person name="Park H.-J."/>
            <person name="Ramirez L."/>
            <person name="Alfaro M."/>
            <person name="Sun H."/>
            <person name="Tritt A."/>
            <person name="Yoshinaga Y."/>
            <person name="Zwiers L.-H."/>
            <person name="Turgeon B."/>
            <person name="Goodwin S."/>
            <person name="Spatafora J."/>
            <person name="Crous P."/>
            <person name="Grigoriev I."/>
        </authorList>
    </citation>
    <scope>NUCLEOTIDE SEQUENCE</scope>
    <source>
        <strain evidence="2">CBS 107.79</strain>
    </source>
</reference>
<evidence type="ECO:0000256" key="1">
    <source>
        <dbReference type="SAM" id="Phobius"/>
    </source>
</evidence>
<dbReference type="PANTHER" id="PTHR35395:SF1">
    <property type="entry name" value="DUF6536 DOMAIN-CONTAINING PROTEIN"/>
    <property type="match status" value="1"/>
</dbReference>
<evidence type="ECO:0000313" key="3">
    <source>
        <dbReference type="Proteomes" id="UP000800036"/>
    </source>
</evidence>
<dbReference type="OrthoDB" id="5429634at2759"/>
<dbReference type="EMBL" id="ML976692">
    <property type="protein sequence ID" value="KAF1971543.1"/>
    <property type="molecule type" value="Genomic_DNA"/>
</dbReference>
<dbReference type="PANTHER" id="PTHR35395">
    <property type="entry name" value="DUF6536 DOMAIN-CONTAINING PROTEIN"/>
    <property type="match status" value="1"/>
</dbReference>
<name>A0A6A5V269_9PLEO</name>
<protein>
    <submittedName>
        <fullName evidence="2">Uncharacterized protein</fullName>
    </submittedName>
</protein>
<dbReference type="Proteomes" id="UP000800036">
    <property type="component" value="Unassembled WGS sequence"/>
</dbReference>
<organism evidence="2 3">
    <name type="scientific">Bimuria novae-zelandiae CBS 107.79</name>
    <dbReference type="NCBI Taxonomy" id="1447943"/>
    <lineage>
        <taxon>Eukaryota</taxon>
        <taxon>Fungi</taxon>
        <taxon>Dikarya</taxon>
        <taxon>Ascomycota</taxon>
        <taxon>Pezizomycotina</taxon>
        <taxon>Dothideomycetes</taxon>
        <taxon>Pleosporomycetidae</taxon>
        <taxon>Pleosporales</taxon>
        <taxon>Massarineae</taxon>
        <taxon>Didymosphaeriaceae</taxon>
        <taxon>Bimuria</taxon>
    </lineage>
</organism>
<keyword evidence="1" id="KW-0472">Membrane</keyword>
<proteinExistence type="predicted"/>
<accession>A0A6A5V269</accession>
<keyword evidence="1" id="KW-1133">Transmembrane helix</keyword>
<feature type="transmembrane region" description="Helical" evidence="1">
    <location>
        <begin position="35"/>
        <end position="57"/>
    </location>
</feature>
<dbReference type="AlphaFoldDB" id="A0A6A5V269"/>